<sequence>MAGFYSHHPGDRSCRRVYGGRREAFGCRSKPSTSPPPPHDGRREGSSRRRTAEGAVTNSRVYGFDDAVAESELRSERRCVRARSLSGLLLLLRGLRLCVRRSFFCAGPFPRAGVGWA</sequence>
<dbReference type="AlphaFoldDB" id="A0AA35K6H0"/>
<dbReference type="Proteomes" id="UP001178461">
    <property type="component" value="Chromosome 4"/>
</dbReference>
<reference evidence="2" key="1">
    <citation type="submission" date="2022-12" db="EMBL/GenBank/DDBJ databases">
        <authorList>
            <person name="Alioto T."/>
            <person name="Alioto T."/>
            <person name="Gomez Garrido J."/>
        </authorList>
    </citation>
    <scope>NUCLEOTIDE SEQUENCE</scope>
</reference>
<dbReference type="EMBL" id="OX395129">
    <property type="protein sequence ID" value="CAI5772637.1"/>
    <property type="molecule type" value="Genomic_DNA"/>
</dbReference>
<keyword evidence="3" id="KW-1185">Reference proteome</keyword>
<feature type="region of interest" description="Disordered" evidence="1">
    <location>
        <begin position="25"/>
        <end position="57"/>
    </location>
</feature>
<gene>
    <name evidence="2" type="ORF">PODLI_1B038993</name>
</gene>
<organism evidence="2 3">
    <name type="scientific">Podarcis lilfordi</name>
    <name type="common">Lilford's wall lizard</name>
    <dbReference type="NCBI Taxonomy" id="74358"/>
    <lineage>
        <taxon>Eukaryota</taxon>
        <taxon>Metazoa</taxon>
        <taxon>Chordata</taxon>
        <taxon>Craniata</taxon>
        <taxon>Vertebrata</taxon>
        <taxon>Euteleostomi</taxon>
        <taxon>Lepidosauria</taxon>
        <taxon>Squamata</taxon>
        <taxon>Bifurcata</taxon>
        <taxon>Unidentata</taxon>
        <taxon>Episquamata</taxon>
        <taxon>Laterata</taxon>
        <taxon>Lacertibaenia</taxon>
        <taxon>Lacertidae</taxon>
        <taxon>Podarcis</taxon>
    </lineage>
</organism>
<evidence type="ECO:0000313" key="3">
    <source>
        <dbReference type="Proteomes" id="UP001178461"/>
    </source>
</evidence>
<evidence type="ECO:0000256" key="1">
    <source>
        <dbReference type="SAM" id="MobiDB-lite"/>
    </source>
</evidence>
<accession>A0AA35K6H0</accession>
<proteinExistence type="predicted"/>
<feature type="compositionally biased region" description="Basic and acidic residues" evidence="1">
    <location>
        <begin position="39"/>
        <end position="52"/>
    </location>
</feature>
<name>A0AA35K6H0_9SAUR</name>
<evidence type="ECO:0000313" key="2">
    <source>
        <dbReference type="EMBL" id="CAI5772637.1"/>
    </source>
</evidence>
<protein>
    <submittedName>
        <fullName evidence="2">Uncharacterized protein</fullName>
    </submittedName>
</protein>